<reference evidence="4" key="1">
    <citation type="submission" date="2021-09" db="EMBL/GenBank/DDBJ databases">
        <title>Genome of Aequorivita sp. strain F47161.</title>
        <authorList>
            <person name="Wang Y."/>
        </authorList>
    </citation>
    <scope>NUCLEOTIDE SEQUENCE</scope>
    <source>
        <strain evidence="4">F47161</strain>
    </source>
</reference>
<proteinExistence type="predicted"/>
<dbReference type="SUPFAM" id="SSF55729">
    <property type="entry name" value="Acyl-CoA N-acyltransferases (Nat)"/>
    <property type="match status" value="1"/>
</dbReference>
<dbReference type="InterPro" id="IPR016181">
    <property type="entry name" value="Acyl_CoA_acyltransferase"/>
</dbReference>
<evidence type="ECO:0000313" key="5">
    <source>
        <dbReference type="Proteomes" id="UP001139461"/>
    </source>
</evidence>
<dbReference type="Pfam" id="PF00583">
    <property type="entry name" value="Acetyltransf_1"/>
    <property type="match status" value="1"/>
</dbReference>
<evidence type="ECO:0000256" key="2">
    <source>
        <dbReference type="ARBA" id="ARBA00023315"/>
    </source>
</evidence>
<organism evidence="4 5">
    <name type="scientific">Aequorivita vitellina</name>
    <dbReference type="NCBI Taxonomy" id="2874475"/>
    <lineage>
        <taxon>Bacteria</taxon>
        <taxon>Pseudomonadati</taxon>
        <taxon>Bacteroidota</taxon>
        <taxon>Flavobacteriia</taxon>
        <taxon>Flavobacteriales</taxon>
        <taxon>Flavobacteriaceae</taxon>
        <taxon>Aequorivita</taxon>
    </lineage>
</organism>
<dbReference type="RefSeq" id="WP_237601213.1">
    <property type="nucleotide sequence ID" value="NZ_JAIRBA010000001.1"/>
</dbReference>
<sequence length="171" mass="19834">MIQKADISQIDQILAVTNACANHMKNLGIFQWNENYPNAETFINDIEHEELYVYISEKMIVGCIVISTKMDEVYKSVNWLTPTSNHYYIHRLAVHPNQQGKGIARSLMDFAENLAIKNKIVSIRLDTFSQNSRNQKFYEARGYTRLGDIYFPNQSELPFYCYELPLPLKAS</sequence>
<dbReference type="InterPro" id="IPR050832">
    <property type="entry name" value="Bact_Acetyltransf"/>
</dbReference>
<gene>
    <name evidence="4" type="ORF">K8089_00040</name>
</gene>
<feature type="domain" description="N-acetyltransferase" evidence="3">
    <location>
        <begin position="1"/>
        <end position="167"/>
    </location>
</feature>
<dbReference type="Gene3D" id="3.40.630.30">
    <property type="match status" value="1"/>
</dbReference>
<dbReference type="PANTHER" id="PTHR43877:SF2">
    <property type="entry name" value="AMINOALKYLPHOSPHONATE N-ACETYLTRANSFERASE-RELATED"/>
    <property type="match status" value="1"/>
</dbReference>
<accession>A0A9X1QSW2</accession>
<protein>
    <submittedName>
        <fullName evidence="4">GNAT family N-acetyltransferase</fullName>
    </submittedName>
</protein>
<keyword evidence="1" id="KW-0808">Transferase</keyword>
<evidence type="ECO:0000256" key="1">
    <source>
        <dbReference type="ARBA" id="ARBA00022679"/>
    </source>
</evidence>
<dbReference type="GO" id="GO:0016747">
    <property type="term" value="F:acyltransferase activity, transferring groups other than amino-acyl groups"/>
    <property type="evidence" value="ECO:0007669"/>
    <property type="project" value="InterPro"/>
</dbReference>
<dbReference type="PANTHER" id="PTHR43877">
    <property type="entry name" value="AMINOALKYLPHOSPHONATE N-ACETYLTRANSFERASE-RELATED-RELATED"/>
    <property type="match status" value="1"/>
</dbReference>
<name>A0A9X1QSW2_9FLAO</name>
<keyword evidence="5" id="KW-1185">Reference proteome</keyword>
<comment type="caution">
    <text evidence="4">The sequence shown here is derived from an EMBL/GenBank/DDBJ whole genome shotgun (WGS) entry which is preliminary data.</text>
</comment>
<dbReference type="InterPro" id="IPR000182">
    <property type="entry name" value="GNAT_dom"/>
</dbReference>
<keyword evidence="2" id="KW-0012">Acyltransferase</keyword>
<dbReference type="PROSITE" id="PS51186">
    <property type="entry name" value="GNAT"/>
    <property type="match status" value="1"/>
</dbReference>
<dbReference type="AlphaFoldDB" id="A0A9X1QSW2"/>
<evidence type="ECO:0000259" key="3">
    <source>
        <dbReference type="PROSITE" id="PS51186"/>
    </source>
</evidence>
<dbReference type="Proteomes" id="UP001139461">
    <property type="component" value="Unassembled WGS sequence"/>
</dbReference>
<evidence type="ECO:0000313" key="4">
    <source>
        <dbReference type="EMBL" id="MCG2417391.1"/>
    </source>
</evidence>
<dbReference type="CDD" id="cd04301">
    <property type="entry name" value="NAT_SF"/>
    <property type="match status" value="1"/>
</dbReference>
<dbReference type="EMBL" id="JAIRBA010000001">
    <property type="protein sequence ID" value="MCG2417391.1"/>
    <property type="molecule type" value="Genomic_DNA"/>
</dbReference>